<sequence>MILGLVGAATPFLNARPYTLLGSTVHSSGSATPVLRIARAKGNIVLDIEDARAAHTLIAAMRTGGSGDNHVYARISRTREAALTPLTCPGPMSAVFRITGGDPAKGGVAVDTLSDIPPGCFIQFLVAKSAPLSDNLMLDLSSGLSVAFGALSDSDCGGNTHIQSGVLSAATEGGFVYAHPSKPATGTGLFSGPTECAVPGSTATLSL</sequence>
<gene>
    <name evidence="1" type="ORF">IWW38_000767</name>
</gene>
<evidence type="ECO:0000313" key="1">
    <source>
        <dbReference type="EMBL" id="KAJ2899969.1"/>
    </source>
</evidence>
<proteinExistence type="predicted"/>
<reference evidence="1" key="1">
    <citation type="submission" date="2022-07" db="EMBL/GenBank/DDBJ databases">
        <title>Phylogenomic reconstructions and comparative analyses of Kickxellomycotina fungi.</title>
        <authorList>
            <person name="Reynolds N.K."/>
            <person name="Stajich J.E."/>
            <person name="Barry K."/>
            <person name="Grigoriev I.V."/>
            <person name="Crous P."/>
            <person name="Smith M.E."/>
        </authorList>
    </citation>
    <scope>NUCLEOTIDE SEQUENCE</scope>
    <source>
        <strain evidence="1">CBS 190363</strain>
    </source>
</reference>
<keyword evidence="2" id="KW-1185">Reference proteome</keyword>
<organism evidence="1 2">
    <name type="scientific">Coemansia aciculifera</name>
    <dbReference type="NCBI Taxonomy" id="417176"/>
    <lineage>
        <taxon>Eukaryota</taxon>
        <taxon>Fungi</taxon>
        <taxon>Fungi incertae sedis</taxon>
        <taxon>Zoopagomycota</taxon>
        <taxon>Kickxellomycotina</taxon>
        <taxon>Kickxellomycetes</taxon>
        <taxon>Kickxellales</taxon>
        <taxon>Kickxellaceae</taxon>
        <taxon>Coemansia</taxon>
    </lineage>
</organism>
<evidence type="ECO:0000313" key="2">
    <source>
        <dbReference type="Proteomes" id="UP001139981"/>
    </source>
</evidence>
<name>A0ACC1M8T1_9FUNG</name>
<protein>
    <submittedName>
        <fullName evidence="1">Uncharacterized protein</fullName>
    </submittedName>
</protein>
<accession>A0ACC1M8T1</accession>
<comment type="caution">
    <text evidence="1">The sequence shown here is derived from an EMBL/GenBank/DDBJ whole genome shotgun (WGS) entry which is preliminary data.</text>
</comment>
<dbReference type="EMBL" id="JANBVB010000014">
    <property type="protein sequence ID" value="KAJ2899969.1"/>
    <property type="molecule type" value="Genomic_DNA"/>
</dbReference>
<dbReference type="Proteomes" id="UP001139981">
    <property type="component" value="Unassembled WGS sequence"/>
</dbReference>